<feature type="domain" description="Transthyretin/hydroxyisourate hydrolase" evidence="11">
    <location>
        <begin position="4"/>
        <end position="114"/>
    </location>
</feature>
<dbReference type="InterPro" id="IPR014306">
    <property type="entry name" value="Hydroxyisourate_hydrolase"/>
</dbReference>
<evidence type="ECO:0000256" key="9">
    <source>
        <dbReference type="PIRSR" id="PIRSR600895-51"/>
    </source>
</evidence>
<dbReference type="KEGG" id="fau:Fraau_3040"/>
<keyword evidence="8 10" id="KW-0378">Hydrolase</keyword>
<dbReference type="EMBL" id="CP003350">
    <property type="protein sequence ID" value="AFC87368.1"/>
    <property type="molecule type" value="Genomic_DNA"/>
</dbReference>
<dbReference type="RefSeq" id="WP_014404371.1">
    <property type="nucleotide sequence ID" value="NC_017033.1"/>
</dbReference>
<dbReference type="Gene3D" id="2.60.40.180">
    <property type="entry name" value="Transthyretin/hydroxyisourate hydrolase domain"/>
    <property type="match status" value="1"/>
</dbReference>
<proteinExistence type="inferred from homology"/>
<dbReference type="HOGENOM" id="CLU_115536_1_1_6"/>
<feature type="binding site" evidence="9">
    <location>
        <position position="45"/>
    </location>
    <ligand>
        <name>substrate</name>
    </ligand>
</feature>
<comment type="similarity">
    <text evidence="3 10">Belongs to the transthyretin family. 5-hydroxyisourate hydrolase subfamily.</text>
</comment>
<comment type="function">
    <text evidence="2">Catalyzes the hydrolysis of 5-hydroxyisourate (HIU) to 2-oxo-4-hydroxy-4-carboxy-5-ureidoimidazoline (OHCU).</text>
</comment>
<evidence type="ECO:0000256" key="4">
    <source>
        <dbReference type="ARBA" id="ARBA00011881"/>
    </source>
</evidence>
<dbReference type="InterPro" id="IPR023416">
    <property type="entry name" value="Transthyretin/HIU_hydrolase_d"/>
</dbReference>
<evidence type="ECO:0000256" key="7">
    <source>
        <dbReference type="ARBA" id="ARBA00022631"/>
    </source>
</evidence>
<sequence length="115" mass="13159">MSRLTTHILDTSHGRPAAGVMIELFRLQVDGLHPLTRQISNADGRCEHPLLEGESFQLGRYQLHFHIGDYFDQVHAHDERFLDVVILAFAITDTSRAWHLPLLCSPWSYSTYRGS</sequence>
<evidence type="ECO:0000256" key="3">
    <source>
        <dbReference type="ARBA" id="ARBA00009850"/>
    </source>
</evidence>
<dbReference type="AlphaFoldDB" id="H8L3J9"/>
<dbReference type="SUPFAM" id="SSF49472">
    <property type="entry name" value="Transthyretin (synonym: prealbumin)"/>
    <property type="match status" value="1"/>
</dbReference>
<organism evidence="12 13">
    <name type="scientific">Frateuria aurantia (strain ATCC 33424 / DSM 6220 / KCTC 2777 / LMG 1558 / NBRC 3245 / NCIMB 13370)</name>
    <name type="common">Acetobacter aurantius</name>
    <dbReference type="NCBI Taxonomy" id="767434"/>
    <lineage>
        <taxon>Bacteria</taxon>
        <taxon>Pseudomonadati</taxon>
        <taxon>Pseudomonadota</taxon>
        <taxon>Gammaproteobacteria</taxon>
        <taxon>Lysobacterales</taxon>
        <taxon>Rhodanobacteraceae</taxon>
        <taxon>Frateuria</taxon>
    </lineage>
</organism>
<dbReference type="PROSITE" id="PS00768">
    <property type="entry name" value="TRANSTHYRETIN_1"/>
    <property type="match status" value="1"/>
</dbReference>
<dbReference type="InterPro" id="IPR023418">
    <property type="entry name" value="Thyroxine_BS"/>
</dbReference>
<keyword evidence="7 10" id="KW-0659">Purine metabolism</keyword>
<dbReference type="PRINTS" id="PR00189">
    <property type="entry name" value="TRNSTHYRETIN"/>
</dbReference>
<dbReference type="Proteomes" id="UP000005234">
    <property type="component" value="Chromosome"/>
</dbReference>
<dbReference type="InterPro" id="IPR000895">
    <property type="entry name" value="Transthyretin/HIU_hydrolase"/>
</dbReference>
<dbReference type="GO" id="GO:0006144">
    <property type="term" value="P:purine nucleobase metabolic process"/>
    <property type="evidence" value="ECO:0007669"/>
    <property type="project" value="UniProtKB-KW"/>
</dbReference>
<evidence type="ECO:0000256" key="5">
    <source>
        <dbReference type="ARBA" id="ARBA00012609"/>
    </source>
</evidence>
<dbReference type="InterPro" id="IPR036817">
    <property type="entry name" value="Transthyretin/HIU_hydrolase_sf"/>
</dbReference>
<evidence type="ECO:0000259" key="11">
    <source>
        <dbReference type="Pfam" id="PF00576"/>
    </source>
</evidence>
<evidence type="ECO:0000256" key="1">
    <source>
        <dbReference type="ARBA" id="ARBA00001043"/>
    </source>
</evidence>
<dbReference type="OrthoDB" id="9792386at2"/>
<dbReference type="PANTHER" id="PTHR10395:SF7">
    <property type="entry name" value="5-HYDROXYISOURATE HYDROLASE"/>
    <property type="match status" value="1"/>
</dbReference>
<dbReference type="NCBIfam" id="TIGR02962">
    <property type="entry name" value="hdxy_isourate"/>
    <property type="match status" value="1"/>
</dbReference>
<evidence type="ECO:0000313" key="12">
    <source>
        <dbReference type="EMBL" id="AFC87368.1"/>
    </source>
</evidence>
<dbReference type="STRING" id="767434.Fraau_3040"/>
<evidence type="ECO:0000256" key="2">
    <source>
        <dbReference type="ARBA" id="ARBA00002704"/>
    </source>
</evidence>
<protein>
    <recommendedName>
        <fullName evidence="6 10">5-hydroxyisourate hydrolase</fullName>
        <shortName evidence="10">HIU hydrolase</shortName>
        <shortName evidence="10">HIUHase</shortName>
        <ecNumber evidence="5 10">3.5.2.17</ecNumber>
    </recommendedName>
</protein>
<feature type="binding site" evidence="9">
    <location>
        <position position="7"/>
    </location>
    <ligand>
        <name>substrate</name>
    </ligand>
</feature>
<dbReference type="EC" id="3.5.2.17" evidence="5 10"/>
<evidence type="ECO:0000256" key="6">
    <source>
        <dbReference type="ARBA" id="ARBA00017539"/>
    </source>
</evidence>
<keyword evidence="13" id="KW-1185">Reference proteome</keyword>
<evidence type="ECO:0000256" key="10">
    <source>
        <dbReference type="RuleBase" id="RU361270"/>
    </source>
</evidence>
<name>H8L3J9_FRAAD</name>
<dbReference type="GO" id="GO:0033971">
    <property type="term" value="F:hydroxyisourate hydrolase activity"/>
    <property type="evidence" value="ECO:0007669"/>
    <property type="project" value="UniProtKB-EC"/>
</dbReference>
<evidence type="ECO:0000256" key="8">
    <source>
        <dbReference type="ARBA" id="ARBA00022801"/>
    </source>
</evidence>
<dbReference type="eggNOG" id="COG2351">
    <property type="taxonomic scope" value="Bacteria"/>
</dbReference>
<evidence type="ECO:0000313" key="13">
    <source>
        <dbReference type="Proteomes" id="UP000005234"/>
    </source>
</evidence>
<gene>
    <name evidence="12" type="ordered locus">Fraau_3040</name>
</gene>
<accession>H8L3J9</accession>
<dbReference type="CDD" id="cd05822">
    <property type="entry name" value="TLP_HIUase"/>
    <property type="match status" value="1"/>
</dbReference>
<reference evidence="12" key="1">
    <citation type="submission" date="2012-02" db="EMBL/GenBank/DDBJ databases">
        <title>The complete genome of Frateuria aurantia DSM 6220.</title>
        <authorList>
            <consortium name="US DOE Joint Genome Institute (JGI-PGF)"/>
            <person name="Lucas S."/>
            <person name="Copeland A."/>
            <person name="Lapidus A."/>
            <person name="Glavina del Rio T."/>
            <person name="Dalin E."/>
            <person name="Tice H."/>
            <person name="Bruce D."/>
            <person name="Goodwin L."/>
            <person name="Pitluck S."/>
            <person name="Peters L."/>
            <person name="Ovchinnikova G."/>
            <person name="Teshima H."/>
            <person name="Kyrpides N."/>
            <person name="Mavromatis K."/>
            <person name="Ivanova N."/>
            <person name="Brettin T."/>
            <person name="Detter J.C."/>
            <person name="Han C."/>
            <person name="Larimer F."/>
            <person name="Land M."/>
            <person name="Hauser L."/>
            <person name="Markowitz V."/>
            <person name="Cheng J.-F."/>
            <person name="Hugenholtz P."/>
            <person name="Woyke T."/>
            <person name="Wu D."/>
            <person name="Brambilla E."/>
            <person name="Klenk H.-P."/>
            <person name="Eisen J.A."/>
        </authorList>
    </citation>
    <scope>NUCLEOTIDE SEQUENCE</scope>
    <source>
        <strain evidence="12">DSM 6220</strain>
    </source>
</reference>
<dbReference type="Pfam" id="PF00576">
    <property type="entry name" value="Transthyretin"/>
    <property type="match status" value="1"/>
</dbReference>
<comment type="subunit">
    <text evidence="4 10">Homotetramer.</text>
</comment>
<comment type="catalytic activity">
    <reaction evidence="1 10">
        <text>5-hydroxyisourate + H2O = 5-hydroxy-2-oxo-4-ureido-2,5-dihydro-1H-imidazole-5-carboxylate + H(+)</text>
        <dbReference type="Rhea" id="RHEA:23736"/>
        <dbReference type="ChEBI" id="CHEBI:15377"/>
        <dbReference type="ChEBI" id="CHEBI:15378"/>
        <dbReference type="ChEBI" id="CHEBI:18072"/>
        <dbReference type="ChEBI" id="CHEBI:58639"/>
        <dbReference type="EC" id="3.5.2.17"/>
    </reaction>
</comment>
<feature type="binding site" evidence="9">
    <location>
        <position position="112"/>
    </location>
    <ligand>
        <name>substrate</name>
    </ligand>
</feature>
<dbReference type="PANTHER" id="PTHR10395">
    <property type="entry name" value="URICASE AND TRANSTHYRETIN-RELATED"/>
    <property type="match status" value="1"/>
</dbReference>